<sequence length="61" mass="7188">MSFRLIKSRTENRFTLFLGLGPYMVQAWRFTNALGLAFRQCLVNQPFSGQKRRFYIHFGGI</sequence>
<evidence type="ECO:0000313" key="2">
    <source>
        <dbReference type="Proteomes" id="UP000646478"/>
    </source>
</evidence>
<organism evidence="1 2">
    <name type="scientific">Brucella endophytica</name>
    <dbReference type="NCBI Taxonomy" id="1963359"/>
    <lineage>
        <taxon>Bacteria</taxon>
        <taxon>Pseudomonadati</taxon>
        <taxon>Pseudomonadota</taxon>
        <taxon>Alphaproteobacteria</taxon>
        <taxon>Hyphomicrobiales</taxon>
        <taxon>Brucellaceae</taxon>
        <taxon>Brucella/Ochrobactrum group</taxon>
        <taxon>Brucella</taxon>
    </lineage>
</organism>
<proteinExistence type="predicted"/>
<comment type="caution">
    <text evidence="1">The sequence shown here is derived from an EMBL/GenBank/DDBJ whole genome shotgun (WGS) entry which is preliminary data.</text>
</comment>
<keyword evidence="2" id="KW-1185">Reference proteome</keyword>
<protein>
    <submittedName>
        <fullName evidence="1">Uncharacterized protein</fullName>
    </submittedName>
</protein>
<dbReference type="EMBL" id="BMHH01000005">
    <property type="protein sequence ID" value="GGA89135.1"/>
    <property type="molecule type" value="Genomic_DNA"/>
</dbReference>
<name>A0A916S8I6_9HYPH</name>
<gene>
    <name evidence="1" type="ORF">GCM10011491_16210</name>
</gene>
<reference evidence="1" key="1">
    <citation type="journal article" date="2014" name="Int. J. Syst. Evol. Microbiol.">
        <title>Complete genome sequence of Corynebacterium casei LMG S-19264T (=DSM 44701T), isolated from a smear-ripened cheese.</title>
        <authorList>
            <consortium name="US DOE Joint Genome Institute (JGI-PGF)"/>
            <person name="Walter F."/>
            <person name="Albersmeier A."/>
            <person name="Kalinowski J."/>
            <person name="Ruckert C."/>
        </authorList>
    </citation>
    <scope>NUCLEOTIDE SEQUENCE</scope>
    <source>
        <strain evidence="1">CGMCC 1.15082</strain>
    </source>
</reference>
<reference evidence="1" key="2">
    <citation type="submission" date="2020-09" db="EMBL/GenBank/DDBJ databases">
        <authorList>
            <person name="Sun Q."/>
            <person name="Zhou Y."/>
        </authorList>
    </citation>
    <scope>NUCLEOTIDE SEQUENCE</scope>
    <source>
        <strain evidence="1">CGMCC 1.15082</strain>
    </source>
</reference>
<evidence type="ECO:0000313" key="1">
    <source>
        <dbReference type="EMBL" id="GGA89135.1"/>
    </source>
</evidence>
<accession>A0A916S8I6</accession>
<dbReference type="AlphaFoldDB" id="A0A916S8I6"/>
<dbReference type="Proteomes" id="UP000646478">
    <property type="component" value="Unassembled WGS sequence"/>
</dbReference>